<dbReference type="GO" id="GO:0009401">
    <property type="term" value="P:phosphoenolpyruvate-dependent sugar phosphotransferase system"/>
    <property type="evidence" value="ECO:0007669"/>
    <property type="project" value="UniProtKB-KW"/>
</dbReference>
<evidence type="ECO:0000256" key="4">
    <source>
        <dbReference type="ARBA" id="ARBA00022553"/>
    </source>
</evidence>
<dbReference type="SUPFAM" id="SSF55804">
    <property type="entry name" value="Phoshotransferase/anion transport protein"/>
    <property type="match status" value="1"/>
</dbReference>
<sequence>MLSDLLNKDTIQIDDEADMNWEEAIYKAAIPLLKNKSIENKYVDAMIDSVRKNGPYINIGEGIAMAHSRPENGVNKIAISLLKTDPAVNLVNDEHKVKLWFVLSAVDNNSHLKVIQQLAELLGNKQVIKNMMSVKSVEKLADIIKLY</sequence>
<dbReference type="InterPro" id="IPR016152">
    <property type="entry name" value="PTrfase/Anion_transptr"/>
</dbReference>
<gene>
    <name evidence="12" type="ORF">CTDIVETGP_2800</name>
</gene>
<keyword evidence="13" id="KW-1185">Reference proteome</keyword>
<organism evidence="12 13">
    <name type="scientific">Clostridium tyrobutyricum DIVETGP</name>
    <dbReference type="NCBI Taxonomy" id="1408889"/>
    <lineage>
        <taxon>Bacteria</taxon>
        <taxon>Bacillati</taxon>
        <taxon>Bacillota</taxon>
        <taxon>Clostridia</taxon>
        <taxon>Eubacteriales</taxon>
        <taxon>Clostridiaceae</taxon>
        <taxon>Clostridium</taxon>
    </lineage>
</organism>
<evidence type="ECO:0000256" key="1">
    <source>
        <dbReference type="ARBA" id="ARBA00004496"/>
    </source>
</evidence>
<feature type="domain" description="PTS EIIA type-2" evidence="11">
    <location>
        <begin position="4"/>
        <end position="147"/>
    </location>
</feature>
<dbReference type="OrthoDB" id="369398at2"/>
<evidence type="ECO:0000256" key="5">
    <source>
        <dbReference type="ARBA" id="ARBA00022679"/>
    </source>
</evidence>
<dbReference type="GeneID" id="29419981"/>
<dbReference type="AlphaFoldDB" id="W6N8J6"/>
<dbReference type="RefSeq" id="WP_017752194.1">
    <property type="nucleotide sequence ID" value="NZ_CBXI010000044.1"/>
</dbReference>
<keyword evidence="4" id="KW-0597">Phosphoprotein</keyword>
<dbReference type="InterPro" id="IPR051351">
    <property type="entry name" value="Ascorbate-PTS_EIIA_comp"/>
</dbReference>
<keyword evidence="6" id="KW-0598">Phosphotransferase system</keyword>
<dbReference type="Proteomes" id="UP000019482">
    <property type="component" value="Unassembled WGS sequence"/>
</dbReference>
<dbReference type="EMBL" id="CBXI010000044">
    <property type="protein sequence ID" value="CDL92730.1"/>
    <property type="molecule type" value="Genomic_DNA"/>
</dbReference>
<evidence type="ECO:0000313" key="13">
    <source>
        <dbReference type="Proteomes" id="UP000019482"/>
    </source>
</evidence>
<evidence type="ECO:0000256" key="8">
    <source>
        <dbReference type="ARBA" id="ARBA00037387"/>
    </source>
</evidence>
<dbReference type="InterPro" id="IPR002178">
    <property type="entry name" value="PTS_EIIA_type-2_dom"/>
</dbReference>
<evidence type="ECO:0000256" key="2">
    <source>
        <dbReference type="ARBA" id="ARBA00022448"/>
    </source>
</evidence>
<reference evidence="12 13" key="1">
    <citation type="journal article" date="2015" name="Genome Announc.">
        <title>Draft Genome Sequence of Clostridium tyrobutyricum Strain DIVETGP, Isolated from Cow's Milk for Grana Padano Production.</title>
        <authorList>
            <person name="Soggiu A."/>
            <person name="Piras C."/>
            <person name="Gaiarsa S."/>
            <person name="Sassera D."/>
            <person name="Roncada P."/>
            <person name="Bendixen E."/>
            <person name="Brasca M."/>
            <person name="Bonizzi L."/>
        </authorList>
    </citation>
    <scope>NUCLEOTIDE SEQUENCE [LARGE SCALE GENOMIC DNA]</scope>
    <source>
        <strain evidence="12 13">DIVETGP</strain>
    </source>
</reference>
<evidence type="ECO:0000256" key="6">
    <source>
        <dbReference type="ARBA" id="ARBA00022683"/>
    </source>
</evidence>
<keyword evidence="5" id="KW-0808">Transferase</keyword>
<dbReference type="PANTHER" id="PTHR36203:SF1">
    <property type="entry name" value="ASCORBATE-SPECIFIC PTS SYSTEM EIIA COMPONENT"/>
    <property type="match status" value="1"/>
</dbReference>
<dbReference type="GO" id="GO:0005737">
    <property type="term" value="C:cytoplasm"/>
    <property type="evidence" value="ECO:0007669"/>
    <property type="project" value="UniProtKB-SubCell"/>
</dbReference>
<dbReference type="Pfam" id="PF00359">
    <property type="entry name" value="PTS_EIIA_2"/>
    <property type="match status" value="1"/>
</dbReference>
<evidence type="ECO:0000313" key="12">
    <source>
        <dbReference type="EMBL" id="CDL92730.1"/>
    </source>
</evidence>
<evidence type="ECO:0000256" key="9">
    <source>
        <dbReference type="ARBA" id="ARBA00041175"/>
    </source>
</evidence>
<comment type="caution">
    <text evidence="12">The sequence shown here is derived from an EMBL/GenBank/DDBJ whole genome shotgun (WGS) entry which is preliminary data.</text>
</comment>
<dbReference type="Gene3D" id="3.40.930.10">
    <property type="entry name" value="Mannitol-specific EII, Chain A"/>
    <property type="match status" value="1"/>
</dbReference>
<dbReference type="PANTHER" id="PTHR36203">
    <property type="entry name" value="ASCORBATE-SPECIFIC PTS SYSTEM EIIA COMPONENT"/>
    <property type="match status" value="1"/>
</dbReference>
<accession>W6N8J6</accession>
<keyword evidence="7" id="KW-0418">Kinase</keyword>
<keyword evidence="2" id="KW-0813">Transport</keyword>
<evidence type="ECO:0000259" key="11">
    <source>
        <dbReference type="PROSITE" id="PS51094"/>
    </source>
</evidence>
<proteinExistence type="predicted"/>
<keyword evidence="3" id="KW-0963">Cytoplasm</keyword>
<dbReference type="CDD" id="cd00211">
    <property type="entry name" value="PTS_IIA_fru"/>
    <property type="match status" value="1"/>
</dbReference>
<name>W6N8J6_CLOTY</name>
<comment type="subcellular location">
    <subcellularLocation>
        <location evidence="1">Cytoplasm</location>
    </subcellularLocation>
</comment>
<dbReference type="PROSITE" id="PS51094">
    <property type="entry name" value="PTS_EIIA_TYPE_2"/>
    <property type="match status" value="1"/>
</dbReference>
<evidence type="ECO:0000256" key="3">
    <source>
        <dbReference type="ARBA" id="ARBA00022490"/>
    </source>
</evidence>
<comment type="function">
    <text evidence="8">The phosphoenolpyruvate-dependent sugar phosphotransferase system (sugar PTS), a major carbohydrate active transport system, catalyzes the phosphorylation of incoming sugar substrates concomitantly with their translocation across the cell membrane. The enzyme II UlaABC PTS system is involved in ascorbate transport.</text>
</comment>
<protein>
    <recommendedName>
        <fullName evidence="9">Ascorbate-specific PTS system EIIA component</fullName>
    </recommendedName>
    <alternativeName>
        <fullName evidence="10">Ascorbate-specific phosphotransferase enzyme IIA component</fullName>
    </alternativeName>
</protein>
<evidence type="ECO:0000256" key="10">
    <source>
        <dbReference type="ARBA" id="ARBA00042072"/>
    </source>
</evidence>
<dbReference type="GO" id="GO:0016301">
    <property type="term" value="F:kinase activity"/>
    <property type="evidence" value="ECO:0007669"/>
    <property type="project" value="UniProtKB-KW"/>
</dbReference>
<evidence type="ECO:0000256" key="7">
    <source>
        <dbReference type="ARBA" id="ARBA00022777"/>
    </source>
</evidence>